<dbReference type="InterPro" id="IPR003593">
    <property type="entry name" value="AAA+_ATPase"/>
</dbReference>
<dbReference type="InterPro" id="IPR027417">
    <property type="entry name" value="P-loop_NTPase"/>
</dbReference>
<dbReference type="GO" id="GO:0055085">
    <property type="term" value="P:transmembrane transport"/>
    <property type="evidence" value="ECO:0007669"/>
    <property type="project" value="UniProtKB-ARBA"/>
</dbReference>
<dbReference type="GO" id="GO:0015833">
    <property type="term" value="P:peptide transport"/>
    <property type="evidence" value="ECO:0007669"/>
    <property type="project" value="InterPro"/>
</dbReference>
<dbReference type="CDD" id="cd03257">
    <property type="entry name" value="ABC_NikE_OppD_transporters"/>
    <property type="match status" value="1"/>
</dbReference>
<evidence type="ECO:0000256" key="4">
    <source>
        <dbReference type="ARBA" id="ARBA00022475"/>
    </source>
</evidence>
<evidence type="ECO:0000256" key="8">
    <source>
        <dbReference type="ARBA" id="ARBA00038852"/>
    </source>
</evidence>
<dbReference type="NCBIfam" id="TIGR01727">
    <property type="entry name" value="oligo_HPY"/>
    <property type="match status" value="1"/>
</dbReference>
<evidence type="ECO:0000256" key="2">
    <source>
        <dbReference type="ARBA" id="ARBA00005417"/>
    </source>
</evidence>
<accession>A0A7V7TIV4</accession>
<dbReference type="SMART" id="SM00382">
    <property type="entry name" value="AAA"/>
    <property type="match status" value="1"/>
</dbReference>
<dbReference type="PROSITE" id="PS50893">
    <property type="entry name" value="ABC_TRANSPORTER_2"/>
    <property type="match status" value="1"/>
</dbReference>
<protein>
    <recommendedName>
        <fullName evidence="8">ABC-type dipeptide transporter</fullName>
        <ecNumber evidence="8">7.4.2.9</ecNumber>
    </recommendedName>
</protein>
<evidence type="ECO:0000256" key="3">
    <source>
        <dbReference type="ARBA" id="ARBA00022448"/>
    </source>
</evidence>
<evidence type="ECO:0000256" key="6">
    <source>
        <dbReference type="ARBA" id="ARBA00022840"/>
    </source>
</evidence>
<dbReference type="PANTHER" id="PTHR43297">
    <property type="entry name" value="OLIGOPEPTIDE TRANSPORT ATP-BINDING PROTEIN APPD"/>
    <property type="match status" value="1"/>
</dbReference>
<dbReference type="GO" id="GO:0005524">
    <property type="term" value="F:ATP binding"/>
    <property type="evidence" value="ECO:0007669"/>
    <property type="project" value="UniProtKB-KW"/>
</dbReference>
<evidence type="ECO:0000256" key="9">
    <source>
        <dbReference type="ARBA" id="ARBA00047356"/>
    </source>
</evidence>
<dbReference type="Pfam" id="PF00005">
    <property type="entry name" value="ABC_tran"/>
    <property type="match status" value="1"/>
</dbReference>
<feature type="domain" description="ABC transporter" evidence="10">
    <location>
        <begin position="14"/>
        <end position="265"/>
    </location>
</feature>
<reference evidence="11 12" key="1">
    <citation type="submission" date="2019-09" db="EMBL/GenBank/DDBJ databases">
        <title>Draft genome sequences of 48 bacterial type strains from the CCUG.</title>
        <authorList>
            <person name="Tunovic T."/>
            <person name="Pineiro-Iglesias B."/>
            <person name="Unosson C."/>
            <person name="Inganas E."/>
            <person name="Ohlen M."/>
            <person name="Cardew S."/>
            <person name="Jensie-Markopoulos S."/>
            <person name="Salva-Serra F."/>
            <person name="Jaen-Luchoro D."/>
            <person name="Karlsson R."/>
            <person name="Svensson-Stadler L."/>
            <person name="Chun J."/>
            <person name="Moore E."/>
        </authorList>
    </citation>
    <scope>NUCLEOTIDE SEQUENCE [LARGE SCALE GENOMIC DNA]</scope>
    <source>
        <strain evidence="11 12">CCUG 48643</strain>
    </source>
</reference>
<organism evidence="11 12">
    <name type="scientific">Vibrio chagasii</name>
    <dbReference type="NCBI Taxonomy" id="170679"/>
    <lineage>
        <taxon>Bacteria</taxon>
        <taxon>Pseudomonadati</taxon>
        <taxon>Pseudomonadota</taxon>
        <taxon>Gammaproteobacteria</taxon>
        <taxon>Vibrionales</taxon>
        <taxon>Vibrionaceae</taxon>
        <taxon>Vibrio</taxon>
    </lineage>
</organism>
<comment type="caution">
    <text evidence="11">The sequence shown here is derived from an EMBL/GenBank/DDBJ whole genome shotgun (WGS) entry which is preliminary data.</text>
</comment>
<evidence type="ECO:0000256" key="1">
    <source>
        <dbReference type="ARBA" id="ARBA00004417"/>
    </source>
</evidence>
<keyword evidence="6 11" id="KW-0067">ATP-binding</keyword>
<name>A0A7V7TIV4_9VIBR</name>
<evidence type="ECO:0000256" key="5">
    <source>
        <dbReference type="ARBA" id="ARBA00022741"/>
    </source>
</evidence>
<comment type="similarity">
    <text evidence="2">Belongs to the ABC transporter superfamily.</text>
</comment>
<gene>
    <name evidence="11" type="ORF">F7Q91_10525</name>
</gene>
<evidence type="ECO:0000256" key="7">
    <source>
        <dbReference type="ARBA" id="ARBA00023136"/>
    </source>
</evidence>
<dbReference type="Gene3D" id="3.40.50.300">
    <property type="entry name" value="P-loop containing nucleotide triphosphate hydrolases"/>
    <property type="match status" value="1"/>
</dbReference>
<dbReference type="AlphaFoldDB" id="A0A7V7TIV4"/>
<evidence type="ECO:0000313" key="12">
    <source>
        <dbReference type="Proteomes" id="UP000423756"/>
    </source>
</evidence>
<dbReference type="InterPro" id="IPR017871">
    <property type="entry name" value="ABC_transporter-like_CS"/>
</dbReference>
<comment type="catalytic activity">
    <reaction evidence="9">
        <text>a dipeptide(out) + ATP + H2O = a dipeptide(in) + ADP + phosphate + H(+)</text>
        <dbReference type="Rhea" id="RHEA:23120"/>
        <dbReference type="ChEBI" id="CHEBI:15377"/>
        <dbReference type="ChEBI" id="CHEBI:15378"/>
        <dbReference type="ChEBI" id="CHEBI:30616"/>
        <dbReference type="ChEBI" id="CHEBI:43474"/>
        <dbReference type="ChEBI" id="CHEBI:90799"/>
        <dbReference type="ChEBI" id="CHEBI:456216"/>
        <dbReference type="EC" id="7.4.2.9"/>
    </reaction>
</comment>
<evidence type="ECO:0000313" key="11">
    <source>
        <dbReference type="EMBL" id="KAB0479990.1"/>
    </source>
</evidence>
<dbReference type="InterPro" id="IPR050388">
    <property type="entry name" value="ABC_Ni/Peptide_Import"/>
</dbReference>
<keyword evidence="5" id="KW-0547">Nucleotide-binding</keyword>
<dbReference type="InterPro" id="IPR003439">
    <property type="entry name" value="ABC_transporter-like_ATP-bd"/>
</dbReference>
<dbReference type="Proteomes" id="UP000423756">
    <property type="component" value="Unassembled WGS sequence"/>
</dbReference>
<dbReference type="SUPFAM" id="SSF52540">
    <property type="entry name" value="P-loop containing nucleoside triphosphate hydrolases"/>
    <property type="match status" value="1"/>
</dbReference>
<keyword evidence="3" id="KW-0813">Transport</keyword>
<sequence length="334" mass="36740">MQGRYSVSDDQPLLKVSNLAVDFKNDKGTVRAIDEISFHVNPGETVAIVGESGCGKSVSSLAVMGLVPSPPGKIASGSIQFKGKELVGLKEKEYRRVRGNDISMIFQEPMTALNPVLKIGTQMVDVIRLHSNLNKVNARQRAIEMLETVGIPSPETRIDEYPHQLSGGMRQRVMIAMALSCGPDLLLADEPTTALDVTIQAQVMEEMVRLQKEFNMAVVLVTHDLGVVAESCQRVIVMYCGQIIEQAPVEQIFASPKHPYTKGLLQSIPVVRDKKIPRLPTIEGMVPDLANLPKGCRFADRCDRVIDLCRESRPQLSKGETHQVACFHAEGRMA</sequence>
<dbReference type="Pfam" id="PF08352">
    <property type="entry name" value="oligo_HPY"/>
    <property type="match status" value="1"/>
</dbReference>
<dbReference type="EC" id="7.4.2.9" evidence="8"/>
<dbReference type="PROSITE" id="PS00211">
    <property type="entry name" value="ABC_TRANSPORTER_1"/>
    <property type="match status" value="1"/>
</dbReference>
<keyword evidence="7" id="KW-0472">Membrane</keyword>
<dbReference type="GO" id="GO:0005886">
    <property type="term" value="C:plasma membrane"/>
    <property type="evidence" value="ECO:0007669"/>
    <property type="project" value="UniProtKB-SubCell"/>
</dbReference>
<dbReference type="InterPro" id="IPR013563">
    <property type="entry name" value="Oligopep_ABC_C"/>
</dbReference>
<dbReference type="EMBL" id="VZPX01000018">
    <property type="protein sequence ID" value="KAB0479990.1"/>
    <property type="molecule type" value="Genomic_DNA"/>
</dbReference>
<dbReference type="GO" id="GO:0016887">
    <property type="term" value="F:ATP hydrolysis activity"/>
    <property type="evidence" value="ECO:0007669"/>
    <property type="project" value="InterPro"/>
</dbReference>
<dbReference type="FunFam" id="3.40.50.300:FF:000016">
    <property type="entry name" value="Oligopeptide ABC transporter ATP-binding component"/>
    <property type="match status" value="1"/>
</dbReference>
<evidence type="ECO:0000259" key="10">
    <source>
        <dbReference type="PROSITE" id="PS50893"/>
    </source>
</evidence>
<comment type="subcellular location">
    <subcellularLocation>
        <location evidence="1">Cell inner membrane</location>
        <topology evidence="1">Peripheral membrane protein</topology>
    </subcellularLocation>
</comment>
<keyword evidence="4" id="KW-1003">Cell membrane</keyword>
<proteinExistence type="inferred from homology"/>
<dbReference type="PANTHER" id="PTHR43297:SF2">
    <property type="entry name" value="DIPEPTIDE TRANSPORT ATP-BINDING PROTEIN DPPD"/>
    <property type="match status" value="1"/>
</dbReference>